<organism evidence="2 3">
    <name type="scientific">Pedobacter caeni</name>
    <dbReference type="NCBI Taxonomy" id="288992"/>
    <lineage>
        <taxon>Bacteria</taxon>
        <taxon>Pseudomonadati</taxon>
        <taxon>Bacteroidota</taxon>
        <taxon>Sphingobacteriia</taxon>
        <taxon>Sphingobacteriales</taxon>
        <taxon>Sphingobacteriaceae</taxon>
        <taxon>Pedobacter</taxon>
    </lineage>
</organism>
<dbReference type="Gene3D" id="1.20.120.450">
    <property type="entry name" value="dinb family like domain"/>
    <property type="match status" value="1"/>
</dbReference>
<dbReference type="Proteomes" id="UP000184287">
    <property type="component" value="Unassembled WGS sequence"/>
</dbReference>
<dbReference type="STRING" id="288992.SAMN04488522_10477"/>
<reference evidence="3" key="1">
    <citation type="submission" date="2016-11" db="EMBL/GenBank/DDBJ databases">
        <authorList>
            <person name="Varghese N."/>
            <person name="Submissions S."/>
        </authorList>
    </citation>
    <scope>NUCLEOTIDE SEQUENCE [LARGE SCALE GENOMIC DNA]</scope>
    <source>
        <strain evidence="3">DSM 16990</strain>
    </source>
</reference>
<dbReference type="SUPFAM" id="SSF109854">
    <property type="entry name" value="DinB/YfiT-like putative metalloenzymes"/>
    <property type="match status" value="1"/>
</dbReference>
<dbReference type="Pfam" id="PF12867">
    <property type="entry name" value="DinB_2"/>
    <property type="match status" value="1"/>
</dbReference>
<feature type="domain" description="DinB-like" evidence="1">
    <location>
        <begin position="41"/>
        <end position="169"/>
    </location>
</feature>
<dbReference type="AlphaFoldDB" id="A0A1M5G6H7"/>
<evidence type="ECO:0000313" key="2">
    <source>
        <dbReference type="EMBL" id="SHF99264.1"/>
    </source>
</evidence>
<dbReference type="InterPro" id="IPR034660">
    <property type="entry name" value="DinB/YfiT-like"/>
</dbReference>
<sequence length="182" mass="21259">MSVFVPHPPIAKAAWRFYFFYLCNMSIEQSTTRLQYLCDTIPALLTNIPEADFSRKPAPVKWSNKEMLGHLIDSATNNHQRFVRAQFEESPTIVYDQNNWNTYSHYNQLDSKQLILFWETYNRHLLALIQNIAPENLSKTCSNGGEASQSIEWLFIDYVAHMEHHLKQMLTYSALPTRVKES</sequence>
<evidence type="ECO:0000259" key="1">
    <source>
        <dbReference type="Pfam" id="PF12867"/>
    </source>
</evidence>
<keyword evidence="3" id="KW-1185">Reference proteome</keyword>
<dbReference type="EMBL" id="FQUQ01000004">
    <property type="protein sequence ID" value="SHF99264.1"/>
    <property type="molecule type" value="Genomic_DNA"/>
</dbReference>
<dbReference type="InterPro" id="IPR024775">
    <property type="entry name" value="DinB-like"/>
</dbReference>
<gene>
    <name evidence="2" type="ORF">SAMN04488522_10477</name>
</gene>
<name>A0A1M5G6H7_9SPHI</name>
<evidence type="ECO:0000313" key="3">
    <source>
        <dbReference type="Proteomes" id="UP000184287"/>
    </source>
</evidence>
<proteinExistence type="predicted"/>
<accession>A0A1M5G6H7</accession>
<protein>
    <submittedName>
        <fullName evidence="2">DinB superfamily protein</fullName>
    </submittedName>
</protein>